<feature type="compositionally biased region" description="Polar residues" evidence="1">
    <location>
        <begin position="216"/>
        <end position="229"/>
    </location>
</feature>
<feature type="domain" description="VWFA" evidence="2">
    <location>
        <begin position="442"/>
        <end position="607"/>
    </location>
</feature>
<reference evidence="3" key="1">
    <citation type="submission" date="2018-01" db="EMBL/GenBank/DDBJ databases">
        <authorList>
            <person name="Yu X.-D."/>
        </authorList>
    </citation>
    <scope>NUCLEOTIDE SEQUENCE</scope>
    <source>
        <strain evidence="3">ZX-21</strain>
    </source>
</reference>
<name>A0A2S4HBZ5_9GAMM</name>
<organism evidence="3 4">
    <name type="scientific">Zhongshania marina</name>
    <dbReference type="NCBI Taxonomy" id="2304603"/>
    <lineage>
        <taxon>Bacteria</taxon>
        <taxon>Pseudomonadati</taxon>
        <taxon>Pseudomonadota</taxon>
        <taxon>Gammaproteobacteria</taxon>
        <taxon>Cellvibrionales</taxon>
        <taxon>Spongiibacteraceae</taxon>
        <taxon>Zhongshania</taxon>
    </lineage>
</organism>
<evidence type="ECO:0000313" key="4">
    <source>
        <dbReference type="Proteomes" id="UP000237222"/>
    </source>
</evidence>
<dbReference type="Proteomes" id="UP000237222">
    <property type="component" value="Unassembled WGS sequence"/>
</dbReference>
<dbReference type="Gene3D" id="3.40.50.410">
    <property type="entry name" value="von Willebrand factor, type A domain"/>
    <property type="match status" value="1"/>
</dbReference>
<dbReference type="SUPFAM" id="SSF53300">
    <property type="entry name" value="vWA-like"/>
    <property type="match status" value="1"/>
</dbReference>
<dbReference type="PROSITE" id="PS50234">
    <property type="entry name" value="VWFA"/>
    <property type="match status" value="1"/>
</dbReference>
<dbReference type="RefSeq" id="WP_103685545.1">
    <property type="nucleotide sequence ID" value="NZ_PQGG01000038.1"/>
</dbReference>
<dbReference type="SMART" id="SM00327">
    <property type="entry name" value="VWA"/>
    <property type="match status" value="1"/>
</dbReference>
<dbReference type="InterPro" id="IPR002035">
    <property type="entry name" value="VWF_A"/>
</dbReference>
<dbReference type="EMBL" id="PQGG01000038">
    <property type="protein sequence ID" value="POP51503.1"/>
    <property type="molecule type" value="Genomic_DNA"/>
</dbReference>
<feature type="compositionally biased region" description="Basic and acidic residues" evidence="1">
    <location>
        <begin position="266"/>
        <end position="282"/>
    </location>
</feature>
<feature type="compositionally biased region" description="Low complexity" evidence="1">
    <location>
        <begin position="286"/>
        <end position="314"/>
    </location>
</feature>
<dbReference type="OrthoDB" id="6064888at2"/>
<dbReference type="InterPro" id="IPR051928">
    <property type="entry name" value="NorD/CobT"/>
</dbReference>
<comment type="caution">
    <text evidence="3">The sequence shown here is derived from an EMBL/GenBank/DDBJ whole genome shotgun (WGS) entry which is preliminary data.</text>
</comment>
<dbReference type="Pfam" id="PF11775">
    <property type="entry name" value="CobT_C"/>
    <property type="match status" value="1"/>
</dbReference>
<protein>
    <submittedName>
        <fullName evidence="3">VWA domain-containing protein</fullName>
    </submittedName>
</protein>
<dbReference type="InterPro" id="IPR036465">
    <property type="entry name" value="vWFA_dom_sf"/>
</dbReference>
<dbReference type="PANTHER" id="PTHR41248">
    <property type="entry name" value="NORD PROTEIN"/>
    <property type="match status" value="1"/>
</dbReference>
<dbReference type="PANTHER" id="PTHR41248:SF1">
    <property type="entry name" value="NORD PROTEIN"/>
    <property type="match status" value="1"/>
</dbReference>
<dbReference type="AlphaFoldDB" id="A0A2S4HBZ5"/>
<evidence type="ECO:0000256" key="1">
    <source>
        <dbReference type="SAM" id="MobiDB-lite"/>
    </source>
</evidence>
<proteinExistence type="predicted"/>
<feature type="region of interest" description="Disordered" evidence="1">
    <location>
        <begin position="208"/>
        <end position="326"/>
    </location>
</feature>
<evidence type="ECO:0000259" key="2">
    <source>
        <dbReference type="PROSITE" id="PS50234"/>
    </source>
</evidence>
<gene>
    <name evidence="3" type="ORF">C0068_16315</name>
</gene>
<accession>A0A2S4HBZ5</accession>
<evidence type="ECO:0000313" key="3">
    <source>
        <dbReference type="EMBL" id="POP51503.1"/>
    </source>
</evidence>
<sequence>MSSMQSALERALPIVAAAYGQQFGVKVILSGTDACTNGESIVLPMLSDMRGMSDVLFGYLAHESAHIRDSNFAVIGLCTSEIEKSFLNIIEDIRIERMMQELFPGTVETLSAMQTYIVDSGMSPPACAEDSEATQLHQYLLHRLYYESLNREVEKDLFEASDLVVRETFPEGFFVRLDVLLKQNMPKLKDSRDCLILARRILDALKDAEEEERQKQNSAEADNPRQSDSNGDDSSADPSGTQGDSDSGDDGDSGDSGQGDQTADGGDGKTSDGDSGADKTDDGNTPGQPGSDPQSSSDSSSSQDSSGSPGDSDSTQAGNGASAHSRMIQETDLPEDIVSQLRADLSEKAVEDNGRSSSFTLDTDSVGDTVGNTGNVDSLHAGILSSSMIRARLAGLLQAQSRQKEFLHHRGRRVDGKRLTRMVSGDTRVFKKREETKRPDTAVHVLLDASGSMGNIQDIANQAAVSLALAVSSIPKCDIAVSMFPGKGGAVSPMINRGQPVRVNLGRCAVRSSGGTPLAEAMLYAGRELAVSRSERKVLIVITDGAPNDGNSVQYMTKLIEPFVDVYAIGINSTAVRNYFKKNAVINSVEELQSALFSIAGRFLDLH</sequence>
<dbReference type="InterPro" id="IPR025861">
    <property type="entry name" value="CobT_VWA_dom"/>
</dbReference>